<protein>
    <recommendedName>
        <fullName evidence="4 6">dTDP-4-dehydrorhamnose reductase</fullName>
        <ecNumber evidence="3 6">1.1.1.133</ecNumber>
    </recommendedName>
</protein>
<gene>
    <name evidence="8" type="primary">rfbD</name>
    <name evidence="8" type="ORF">HMF8227_00722</name>
</gene>
<evidence type="ECO:0000256" key="5">
    <source>
        <dbReference type="ARBA" id="ARBA00048200"/>
    </source>
</evidence>
<dbReference type="GO" id="GO:0009243">
    <property type="term" value="P:O antigen biosynthetic process"/>
    <property type="evidence" value="ECO:0007669"/>
    <property type="project" value="UniProtKB-UniPathway"/>
</dbReference>
<dbReference type="EMBL" id="CP029347">
    <property type="protein sequence ID" value="AWL11218.1"/>
    <property type="molecule type" value="Genomic_DNA"/>
</dbReference>
<evidence type="ECO:0000256" key="2">
    <source>
        <dbReference type="ARBA" id="ARBA00010944"/>
    </source>
</evidence>
<dbReference type="OrthoDB" id="9803892at2"/>
<dbReference type="KEGG" id="salh:HMF8227_00722"/>
<keyword evidence="9" id="KW-1185">Reference proteome</keyword>
<keyword evidence="6" id="KW-0521">NADP</keyword>
<dbReference type="EC" id="1.1.1.133" evidence="3 6"/>
<dbReference type="Pfam" id="PF04321">
    <property type="entry name" value="RmlD_sub_bind"/>
    <property type="match status" value="1"/>
</dbReference>
<evidence type="ECO:0000313" key="9">
    <source>
        <dbReference type="Proteomes" id="UP000245728"/>
    </source>
</evidence>
<dbReference type="GO" id="GO:0005829">
    <property type="term" value="C:cytosol"/>
    <property type="evidence" value="ECO:0007669"/>
    <property type="project" value="TreeGrafter"/>
</dbReference>
<evidence type="ECO:0000256" key="1">
    <source>
        <dbReference type="ARBA" id="ARBA00004781"/>
    </source>
</evidence>
<comment type="catalytic activity">
    <reaction evidence="5 6">
        <text>dTDP-beta-L-rhamnose + NADP(+) = dTDP-4-dehydro-beta-L-rhamnose + NADPH + H(+)</text>
        <dbReference type="Rhea" id="RHEA:21796"/>
        <dbReference type="ChEBI" id="CHEBI:15378"/>
        <dbReference type="ChEBI" id="CHEBI:57510"/>
        <dbReference type="ChEBI" id="CHEBI:57783"/>
        <dbReference type="ChEBI" id="CHEBI:58349"/>
        <dbReference type="ChEBI" id="CHEBI:62830"/>
        <dbReference type="EC" id="1.1.1.133"/>
    </reaction>
</comment>
<dbReference type="UniPathway" id="UPA00124"/>
<evidence type="ECO:0000259" key="7">
    <source>
        <dbReference type="Pfam" id="PF04321"/>
    </source>
</evidence>
<evidence type="ECO:0000313" key="8">
    <source>
        <dbReference type="EMBL" id="AWL11218.1"/>
    </source>
</evidence>
<dbReference type="Gene3D" id="3.90.25.10">
    <property type="entry name" value="UDP-galactose 4-epimerase, domain 1"/>
    <property type="match status" value="1"/>
</dbReference>
<comment type="function">
    <text evidence="6">Catalyzes the reduction of dTDP-6-deoxy-L-lyxo-4-hexulose to yield dTDP-L-rhamnose.</text>
</comment>
<dbReference type="GO" id="GO:0008831">
    <property type="term" value="F:dTDP-4-dehydrorhamnose reductase activity"/>
    <property type="evidence" value="ECO:0007669"/>
    <property type="project" value="UniProtKB-EC"/>
</dbReference>
<dbReference type="Proteomes" id="UP000245728">
    <property type="component" value="Chromosome"/>
</dbReference>
<dbReference type="CDD" id="cd05254">
    <property type="entry name" value="dTDP_HR_like_SDR_e"/>
    <property type="match status" value="1"/>
</dbReference>
<dbReference type="Gene3D" id="3.40.50.720">
    <property type="entry name" value="NAD(P)-binding Rossmann-like Domain"/>
    <property type="match status" value="1"/>
</dbReference>
<dbReference type="GO" id="GO:0019305">
    <property type="term" value="P:dTDP-rhamnose biosynthetic process"/>
    <property type="evidence" value="ECO:0007669"/>
    <property type="project" value="UniProtKB-UniPathway"/>
</dbReference>
<dbReference type="InterPro" id="IPR029903">
    <property type="entry name" value="RmlD-like-bd"/>
</dbReference>
<name>A0A2S2E0Q2_9ALTE</name>
<organism evidence="8 9">
    <name type="scientific">Saliniradius amylolyticus</name>
    <dbReference type="NCBI Taxonomy" id="2183582"/>
    <lineage>
        <taxon>Bacteria</taxon>
        <taxon>Pseudomonadati</taxon>
        <taxon>Pseudomonadota</taxon>
        <taxon>Gammaproteobacteria</taxon>
        <taxon>Alteromonadales</taxon>
        <taxon>Alteromonadaceae</taxon>
        <taxon>Saliniradius</taxon>
    </lineage>
</organism>
<dbReference type="InterPro" id="IPR005913">
    <property type="entry name" value="dTDP_dehydrorham_reduct"/>
</dbReference>
<proteinExistence type="inferred from homology"/>
<dbReference type="AlphaFoldDB" id="A0A2S2E0Q2"/>
<dbReference type="UniPathway" id="UPA00281"/>
<evidence type="ECO:0000256" key="6">
    <source>
        <dbReference type="RuleBase" id="RU364082"/>
    </source>
</evidence>
<dbReference type="PANTHER" id="PTHR10491:SF4">
    <property type="entry name" value="METHIONINE ADENOSYLTRANSFERASE 2 SUBUNIT BETA"/>
    <property type="match status" value="1"/>
</dbReference>
<dbReference type="SUPFAM" id="SSF51735">
    <property type="entry name" value="NAD(P)-binding Rossmann-fold domains"/>
    <property type="match status" value="1"/>
</dbReference>
<feature type="domain" description="RmlD-like substrate binding" evidence="7">
    <location>
        <begin position="2"/>
        <end position="283"/>
    </location>
</feature>
<evidence type="ECO:0000256" key="3">
    <source>
        <dbReference type="ARBA" id="ARBA00012929"/>
    </source>
</evidence>
<reference evidence="8 9" key="1">
    <citation type="submission" date="2018-05" db="EMBL/GenBank/DDBJ databases">
        <title>Salinimonas sp. HMF8227 Genome sequencing and assembly.</title>
        <authorList>
            <person name="Kang H."/>
            <person name="Kang J."/>
            <person name="Cha I."/>
            <person name="Kim H."/>
            <person name="Joh K."/>
        </authorList>
    </citation>
    <scope>NUCLEOTIDE SEQUENCE [LARGE SCALE GENOMIC DNA]</scope>
    <source>
        <strain evidence="8 9">HMF8227</strain>
    </source>
</reference>
<accession>A0A2S2E0Q2</accession>
<comment type="pathway">
    <text evidence="1 6">Carbohydrate biosynthesis; dTDP-L-rhamnose biosynthesis.</text>
</comment>
<comment type="similarity">
    <text evidence="2 6">Belongs to the dTDP-4-dehydrorhamnose reductase family.</text>
</comment>
<sequence>MILVLGSNGQVGHELKRQLLERGYELLSPTRDELDLSNLDAVKTYLQAHQPTSMINAAAYTQVDKAESEPQSADMLNHRLPHTLAEYSQQTGAYLLHYSTDYVYAGQGTKPQDENAPLIPQSVYGKTKLAGEMAIQATTNRYSILRTSWVYSYRGHNFMNTMLKLASQRDVLTIVDDQVGTPTSADILATFSILAYEERLKGIYNLTQEGEVSWYGFAKAIFELARKNKRLPNVPKLLPIKTCDYPTPAIRPLNSRLDCGKLLKALDGVKLSDWKTGLSKEMTKQQLPGNQQGTSQ</sequence>
<keyword evidence="6 8" id="KW-0560">Oxidoreductase</keyword>
<evidence type="ECO:0000256" key="4">
    <source>
        <dbReference type="ARBA" id="ARBA00017099"/>
    </source>
</evidence>
<dbReference type="InterPro" id="IPR036291">
    <property type="entry name" value="NAD(P)-bd_dom_sf"/>
</dbReference>
<dbReference type="NCBIfam" id="TIGR01214">
    <property type="entry name" value="rmlD"/>
    <property type="match status" value="1"/>
</dbReference>
<dbReference type="PANTHER" id="PTHR10491">
    <property type="entry name" value="DTDP-4-DEHYDRORHAMNOSE REDUCTASE"/>
    <property type="match status" value="1"/>
</dbReference>
<comment type="cofactor">
    <cofactor evidence="6">
        <name>Mg(2+)</name>
        <dbReference type="ChEBI" id="CHEBI:18420"/>
    </cofactor>
    <text evidence="6">Binds 1 Mg(2+) ion per monomer.</text>
</comment>